<dbReference type="Pfam" id="PF07690">
    <property type="entry name" value="MFS_1"/>
    <property type="match status" value="2"/>
</dbReference>
<dbReference type="InterPro" id="IPR020846">
    <property type="entry name" value="MFS_dom"/>
</dbReference>
<feature type="transmembrane region" description="Helical" evidence="6">
    <location>
        <begin position="52"/>
        <end position="70"/>
    </location>
</feature>
<feature type="transmembrane region" description="Helical" evidence="6">
    <location>
        <begin position="12"/>
        <end position="32"/>
    </location>
</feature>
<proteinExistence type="predicted"/>
<dbReference type="CDD" id="cd17393">
    <property type="entry name" value="MFS_MosC_like"/>
    <property type="match status" value="1"/>
</dbReference>
<dbReference type="RefSeq" id="WP_381200623.1">
    <property type="nucleotide sequence ID" value="NZ_JBHSFE010000023.1"/>
</dbReference>
<evidence type="ECO:0000256" key="1">
    <source>
        <dbReference type="ARBA" id="ARBA00004651"/>
    </source>
</evidence>
<keyword evidence="9" id="KW-1185">Reference proteome</keyword>
<feature type="transmembrane region" description="Helical" evidence="6">
    <location>
        <begin position="101"/>
        <end position="120"/>
    </location>
</feature>
<feature type="transmembrane region" description="Helical" evidence="6">
    <location>
        <begin position="240"/>
        <end position="260"/>
    </location>
</feature>
<keyword evidence="4 6" id="KW-0472">Membrane</keyword>
<dbReference type="Proteomes" id="UP001595993">
    <property type="component" value="Unassembled WGS sequence"/>
</dbReference>
<keyword evidence="3 6" id="KW-1133">Transmembrane helix</keyword>
<dbReference type="PROSITE" id="PS50850">
    <property type="entry name" value="MFS"/>
    <property type="match status" value="1"/>
</dbReference>
<feature type="transmembrane region" description="Helical" evidence="6">
    <location>
        <begin position="357"/>
        <end position="374"/>
    </location>
</feature>
<dbReference type="EMBL" id="JBHSFE010000023">
    <property type="protein sequence ID" value="MFC4611470.1"/>
    <property type="molecule type" value="Genomic_DNA"/>
</dbReference>
<feature type="transmembrane region" description="Helical" evidence="6">
    <location>
        <begin position="141"/>
        <end position="160"/>
    </location>
</feature>
<evidence type="ECO:0000313" key="9">
    <source>
        <dbReference type="Proteomes" id="UP001595993"/>
    </source>
</evidence>
<dbReference type="InterPro" id="IPR036259">
    <property type="entry name" value="MFS_trans_sf"/>
</dbReference>
<feature type="transmembrane region" description="Helical" evidence="6">
    <location>
        <begin position="329"/>
        <end position="351"/>
    </location>
</feature>
<evidence type="ECO:0000256" key="6">
    <source>
        <dbReference type="SAM" id="Phobius"/>
    </source>
</evidence>
<dbReference type="PANTHER" id="PTHR23514">
    <property type="entry name" value="BYPASS OF STOP CODON PROTEIN 6"/>
    <property type="match status" value="1"/>
</dbReference>
<evidence type="ECO:0000256" key="3">
    <source>
        <dbReference type="ARBA" id="ARBA00022989"/>
    </source>
</evidence>
<protein>
    <submittedName>
        <fullName evidence="8">MFS transporter</fullName>
    </submittedName>
</protein>
<comment type="caution">
    <text evidence="8">The sequence shown here is derived from an EMBL/GenBank/DDBJ whole genome shotgun (WGS) entry which is preliminary data.</text>
</comment>
<dbReference type="Gene3D" id="1.20.1250.20">
    <property type="entry name" value="MFS general substrate transporter like domains"/>
    <property type="match status" value="2"/>
</dbReference>
<feature type="transmembrane region" description="Helical" evidence="6">
    <location>
        <begin position="296"/>
        <end position="322"/>
    </location>
</feature>
<evidence type="ECO:0000313" key="8">
    <source>
        <dbReference type="EMBL" id="MFC4611470.1"/>
    </source>
</evidence>
<keyword evidence="2 6" id="KW-0812">Transmembrane</keyword>
<comment type="subcellular location">
    <subcellularLocation>
        <location evidence="1">Cell membrane</location>
        <topology evidence="1">Multi-pass membrane protein</topology>
    </subcellularLocation>
</comment>
<feature type="transmembrane region" description="Helical" evidence="6">
    <location>
        <begin position="166"/>
        <end position="184"/>
    </location>
</feature>
<evidence type="ECO:0000259" key="7">
    <source>
        <dbReference type="PROSITE" id="PS50850"/>
    </source>
</evidence>
<name>A0ABV9GE94_9ACTN</name>
<feature type="domain" description="Major facilitator superfamily (MFS) profile" evidence="7">
    <location>
        <begin position="205"/>
        <end position="410"/>
    </location>
</feature>
<reference evidence="9" key="1">
    <citation type="journal article" date="2019" name="Int. J. Syst. Evol. Microbiol.">
        <title>The Global Catalogue of Microorganisms (GCM) 10K type strain sequencing project: providing services to taxonomists for standard genome sequencing and annotation.</title>
        <authorList>
            <consortium name="The Broad Institute Genomics Platform"/>
            <consortium name="The Broad Institute Genome Sequencing Center for Infectious Disease"/>
            <person name="Wu L."/>
            <person name="Ma J."/>
        </authorList>
    </citation>
    <scope>NUCLEOTIDE SEQUENCE [LARGE SCALE GENOMIC DNA]</scope>
    <source>
        <strain evidence="9">CGMCC 4.7139</strain>
    </source>
</reference>
<gene>
    <name evidence="8" type="ORF">ACFO9E_27300</name>
</gene>
<feature type="transmembrane region" description="Helical" evidence="6">
    <location>
        <begin position="272"/>
        <end position="290"/>
    </location>
</feature>
<sequence length="410" mass="41607">MQSSPASTLRRAHRGVVATFALVGVVNGILAARLPGLAAKLGLDTGDVGLVILSWGVAATVTMQCMRWIVAALGNRLLLRVGTPLITVAVGLIALSSSFPLLLAAAAGFGVASGIAEAMMNAQGSLVERRAGRPLMNGFHAGWSAGAVTGGLLAVLLAALDVSYTASVLGVAAVAFPLALAVGWSYLDEPAEKEEATHRRNLPGVVYLIGVVAFLALLIEGLVADWSGLFLVRDLRTTEAVAAIAYPAYELATFSGRLFGDRLRLRYGSRSILAVAGTTTALGVLLVVLAPSAVWAIAGFGLTGLAVCVVVPLCMSLAGALAPGRPDAAIAQVSAIGYAGLLVGPVLIGFVAEATSLRIGIATAIAVALLITAASSRIPQRLPAEPEFASEAAGTPAGVGHDSSQAPRQP</sequence>
<organism evidence="8 9">
    <name type="scientific">Streptomyces maoxianensis</name>
    <dbReference type="NCBI Taxonomy" id="1459942"/>
    <lineage>
        <taxon>Bacteria</taxon>
        <taxon>Bacillati</taxon>
        <taxon>Actinomycetota</taxon>
        <taxon>Actinomycetes</taxon>
        <taxon>Kitasatosporales</taxon>
        <taxon>Streptomycetaceae</taxon>
        <taxon>Streptomyces</taxon>
    </lineage>
</organism>
<evidence type="ECO:0000256" key="5">
    <source>
        <dbReference type="SAM" id="MobiDB-lite"/>
    </source>
</evidence>
<accession>A0ABV9GE94</accession>
<dbReference type="InterPro" id="IPR011701">
    <property type="entry name" value="MFS"/>
</dbReference>
<evidence type="ECO:0000256" key="4">
    <source>
        <dbReference type="ARBA" id="ARBA00023136"/>
    </source>
</evidence>
<feature type="transmembrane region" description="Helical" evidence="6">
    <location>
        <begin position="77"/>
        <end position="95"/>
    </location>
</feature>
<feature type="region of interest" description="Disordered" evidence="5">
    <location>
        <begin position="384"/>
        <end position="410"/>
    </location>
</feature>
<feature type="transmembrane region" description="Helical" evidence="6">
    <location>
        <begin position="205"/>
        <end position="228"/>
    </location>
</feature>
<dbReference type="InterPro" id="IPR051788">
    <property type="entry name" value="MFS_Transporter"/>
</dbReference>
<dbReference type="PANTHER" id="PTHR23514:SF13">
    <property type="entry name" value="INNER MEMBRANE PROTEIN YBJJ"/>
    <property type="match status" value="1"/>
</dbReference>
<evidence type="ECO:0000256" key="2">
    <source>
        <dbReference type="ARBA" id="ARBA00022692"/>
    </source>
</evidence>
<dbReference type="SUPFAM" id="SSF103473">
    <property type="entry name" value="MFS general substrate transporter"/>
    <property type="match status" value="1"/>
</dbReference>